<comment type="caution">
    <text evidence="6">Lacks conserved residue(s) required for the propagation of feature annotation.</text>
</comment>
<organism evidence="8">
    <name type="scientific">Cladocopium goreaui</name>
    <dbReference type="NCBI Taxonomy" id="2562237"/>
    <lineage>
        <taxon>Eukaryota</taxon>
        <taxon>Sar</taxon>
        <taxon>Alveolata</taxon>
        <taxon>Dinophyceae</taxon>
        <taxon>Suessiales</taxon>
        <taxon>Symbiodiniaceae</taxon>
        <taxon>Cladocopium</taxon>
    </lineage>
</organism>
<evidence type="ECO:0000256" key="1">
    <source>
        <dbReference type="ARBA" id="ARBA00007623"/>
    </source>
</evidence>
<reference evidence="9" key="2">
    <citation type="submission" date="2024-04" db="EMBL/GenBank/DDBJ databases">
        <authorList>
            <person name="Chen Y."/>
            <person name="Shah S."/>
            <person name="Dougan E. K."/>
            <person name="Thang M."/>
            <person name="Chan C."/>
        </authorList>
    </citation>
    <scope>NUCLEOTIDE SEQUENCE [LARGE SCALE GENOMIC DNA]</scope>
</reference>
<dbReference type="PANTHER" id="PTHR10183">
    <property type="entry name" value="CALPAIN"/>
    <property type="match status" value="1"/>
</dbReference>
<dbReference type="PANTHER" id="PTHR10183:SF379">
    <property type="entry name" value="CALPAIN-5"/>
    <property type="match status" value="1"/>
</dbReference>
<dbReference type="InterPro" id="IPR001300">
    <property type="entry name" value="Peptidase_C2_calpain_cat"/>
</dbReference>
<dbReference type="EMBL" id="CAMXCT010006758">
    <property type="protein sequence ID" value="CAI4019572.1"/>
    <property type="molecule type" value="Genomic_DNA"/>
</dbReference>
<evidence type="ECO:0000313" key="8">
    <source>
        <dbReference type="EMBL" id="CAI4019572.1"/>
    </source>
</evidence>
<protein>
    <submittedName>
        <fullName evidence="10">Calpain catalytic domain-containing protein</fullName>
    </submittedName>
</protein>
<evidence type="ECO:0000256" key="6">
    <source>
        <dbReference type="PROSITE-ProRule" id="PRU00239"/>
    </source>
</evidence>
<feature type="domain" description="Calpain catalytic" evidence="7">
    <location>
        <begin position="56"/>
        <end position="377"/>
    </location>
</feature>
<dbReference type="EMBL" id="CAMXCT020006758">
    <property type="protein sequence ID" value="CAL1172947.1"/>
    <property type="molecule type" value="Genomic_DNA"/>
</dbReference>
<evidence type="ECO:0000313" key="10">
    <source>
        <dbReference type="EMBL" id="CAL4806884.1"/>
    </source>
</evidence>
<evidence type="ECO:0000256" key="2">
    <source>
        <dbReference type="ARBA" id="ARBA00022670"/>
    </source>
</evidence>
<proteinExistence type="inferred from homology"/>
<feature type="active site" evidence="5">
    <location>
        <position position="322"/>
    </location>
</feature>
<feature type="active site" evidence="5">
    <location>
        <position position="293"/>
    </location>
</feature>
<keyword evidence="3" id="KW-0378">Hydrolase</keyword>
<dbReference type="SUPFAM" id="SSF54001">
    <property type="entry name" value="Cysteine proteinases"/>
    <property type="match status" value="1"/>
</dbReference>
<evidence type="ECO:0000256" key="4">
    <source>
        <dbReference type="ARBA" id="ARBA00022807"/>
    </source>
</evidence>
<dbReference type="Pfam" id="PF00648">
    <property type="entry name" value="Peptidase_C2"/>
    <property type="match status" value="1"/>
</dbReference>
<dbReference type="PROSITE" id="PS50203">
    <property type="entry name" value="CALPAIN_CAT"/>
    <property type="match status" value="1"/>
</dbReference>
<dbReference type="GO" id="GO:0006508">
    <property type="term" value="P:proteolysis"/>
    <property type="evidence" value="ECO:0007669"/>
    <property type="project" value="UniProtKB-KW"/>
</dbReference>
<dbReference type="AlphaFoldDB" id="A0A9P1GR83"/>
<evidence type="ECO:0000259" key="7">
    <source>
        <dbReference type="PROSITE" id="PS50203"/>
    </source>
</evidence>
<keyword evidence="11" id="KW-1185">Reference proteome</keyword>
<comment type="similarity">
    <text evidence="1">Belongs to the peptidase C2 family.</text>
</comment>
<name>A0A9P1GR83_9DINO</name>
<dbReference type="EMBL" id="CAMXCT030006758">
    <property type="protein sequence ID" value="CAL4806884.1"/>
    <property type="molecule type" value="Genomic_DNA"/>
</dbReference>
<evidence type="ECO:0000256" key="5">
    <source>
        <dbReference type="PIRSR" id="PIRSR622684-1"/>
    </source>
</evidence>
<dbReference type="GO" id="GO:0004198">
    <property type="term" value="F:calcium-dependent cysteine-type endopeptidase activity"/>
    <property type="evidence" value="ECO:0007669"/>
    <property type="project" value="InterPro"/>
</dbReference>
<dbReference type="OrthoDB" id="424753at2759"/>
<evidence type="ECO:0000313" key="9">
    <source>
        <dbReference type="EMBL" id="CAL1172947.1"/>
    </source>
</evidence>
<evidence type="ECO:0000313" key="11">
    <source>
        <dbReference type="Proteomes" id="UP001152797"/>
    </source>
</evidence>
<comment type="caution">
    <text evidence="8">The sequence shown here is derived from an EMBL/GenBank/DDBJ whole genome shotgun (WGS) entry which is preliminary data.</text>
</comment>
<keyword evidence="4" id="KW-0788">Thiol protease</keyword>
<dbReference type="Proteomes" id="UP001152797">
    <property type="component" value="Unassembled WGS sequence"/>
</dbReference>
<reference evidence="8" key="1">
    <citation type="submission" date="2022-10" db="EMBL/GenBank/DDBJ databases">
        <authorList>
            <person name="Chen Y."/>
            <person name="Dougan E. K."/>
            <person name="Chan C."/>
            <person name="Rhodes N."/>
            <person name="Thang M."/>
        </authorList>
    </citation>
    <scope>NUCLEOTIDE SEQUENCE</scope>
</reference>
<dbReference type="PRINTS" id="PR00704">
    <property type="entry name" value="CALPAIN"/>
</dbReference>
<evidence type="ECO:0000256" key="3">
    <source>
        <dbReference type="ARBA" id="ARBA00022801"/>
    </source>
</evidence>
<gene>
    <name evidence="8" type="ORF">C1SCF055_LOCUS44066</name>
</gene>
<dbReference type="Gene3D" id="3.90.70.10">
    <property type="entry name" value="Cysteine proteinases"/>
    <property type="match status" value="1"/>
</dbReference>
<keyword evidence="2" id="KW-0645">Protease</keyword>
<dbReference type="InterPro" id="IPR022684">
    <property type="entry name" value="Calpain_cysteine_protease"/>
</dbReference>
<dbReference type="InterPro" id="IPR038765">
    <property type="entry name" value="Papain-like_cys_pep_sf"/>
</dbReference>
<dbReference type="SMART" id="SM00230">
    <property type="entry name" value="CysPc"/>
    <property type="match status" value="1"/>
</dbReference>
<accession>A0A9P1GR83</accession>
<sequence>MPAKTEQSCWAELLYGKACCLWNCIFAPCVLSFWSCAIYCCGCLRIYATRNAQSTLFKDADFPANAVSLGDLQEDVIWLRATKYARTKSLQLVDETINIHRLCQGASGETWLLSAIACIGERRALHHLFESVERSSRGKYILKLFDGVQQQWQRIIIDDRIPCDRAAYENDKSFHPSFLTNKENDLFLLLIEKAFAKFMGGYQRLKEGSTAWALSAMTGDPTRIFVRSENGMWTRKELEDEVDADGQRSLSLFDTGVELAPEVLFEVLRKYCLLESVLCAAGANPASGLHPKHAYSILDVRKVQGGIKLGGGEWQRAVQMRNIWPSGKEKSLSRKSSQLRSIARETVEFDDHDDSILWMSWEDFLSTWRTISVVDPPSGIGSLRLQVSGGSPLAPAAACLVGCCSFWCGLGCHHLYCPYRVVAGENGKDVGTACCCFGARSTYAVRSSELDPGASTMLGLQLEKE</sequence>